<keyword evidence="5 10" id="KW-0812">Transmembrane</keyword>
<accession>A0A1B2J6A9</accession>
<evidence type="ECO:0000256" key="4">
    <source>
        <dbReference type="ARBA" id="ARBA00022554"/>
    </source>
</evidence>
<feature type="transmembrane region" description="Helical" evidence="10">
    <location>
        <begin position="347"/>
        <end position="371"/>
    </location>
</feature>
<keyword evidence="6 10" id="KW-0029">Amino-acid transport</keyword>
<evidence type="ECO:0000256" key="8">
    <source>
        <dbReference type="ARBA" id="ARBA00023006"/>
    </source>
</evidence>
<dbReference type="EMBL" id="CP014584">
    <property type="protein sequence ID" value="ANZ73516.1"/>
    <property type="molecule type" value="Genomic_DNA"/>
</dbReference>
<evidence type="ECO:0000256" key="5">
    <source>
        <dbReference type="ARBA" id="ARBA00022692"/>
    </source>
</evidence>
<evidence type="ECO:0000313" key="12">
    <source>
        <dbReference type="EMBL" id="ANZ73516.1"/>
    </source>
</evidence>
<reference evidence="12 13" key="1">
    <citation type="submission" date="2016-02" db="EMBL/GenBank/DDBJ databases">
        <title>Comparative genomic and transcriptomic foundation for Pichia pastoris.</title>
        <authorList>
            <person name="Love K.R."/>
            <person name="Shah K.A."/>
            <person name="Whittaker C.A."/>
            <person name="Wu J."/>
            <person name="Bartlett M.C."/>
            <person name="Ma D."/>
            <person name="Leeson R.L."/>
            <person name="Priest M."/>
            <person name="Young S.K."/>
            <person name="Love J.C."/>
        </authorList>
    </citation>
    <scope>NUCLEOTIDE SEQUENCE [LARGE SCALE GENOMIC DNA]</scope>
    <source>
        <strain evidence="12 13">ATCC 28485</strain>
    </source>
</reference>
<dbReference type="OrthoDB" id="42657at2759"/>
<keyword evidence="9 10" id="KW-0472">Membrane</keyword>
<keyword evidence="3 10" id="KW-0813">Transport</keyword>
<feature type="region of interest" description="Disordered" evidence="11">
    <location>
        <begin position="73"/>
        <end position="99"/>
    </location>
</feature>
<evidence type="ECO:0000256" key="3">
    <source>
        <dbReference type="ARBA" id="ARBA00022448"/>
    </source>
</evidence>
<dbReference type="SUPFAM" id="SSF103473">
    <property type="entry name" value="MFS general substrate transporter"/>
    <property type="match status" value="1"/>
</dbReference>
<feature type="transmembrane region" description="Helical" evidence="10">
    <location>
        <begin position="448"/>
        <end position="469"/>
    </location>
</feature>
<evidence type="ECO:0000256" key="1">
    <source>
        <dbReference type="ARBA" id="ARBA00004128"/>
    </source>
</evidence>
<dbReference type="InterPro" id="IPR050495">
    <property type="entry name" value="ATG22/LtaA_families"/>
</dbReference>
<evidence type="ECO:0000256" key="10">
    <source>
        <dbReference type="RuleBase" id="RU363073"/>
    </source>
</evidence>
<dbReference type="AlphaFoldDB" id="A0A1B2J6A9"/>
<keyword evidence="13" id="KW-1185">Reference proteome</keyword>
<evidence type="ECO:0000256" key="7">
    <source>
        <dbReference type="ARBA" id="ARBA00022989"/>
    </source>
</evidence>
<dbReference type="InterPro" id="IPR036259">
    <property type="entry name" value="MFS_trans_sf"/>
</dbReference>
<dbReference type="Proteomes" id="UP000094565">
    <property type="component" value="Chromosome 1"/>
</dbReference>
<feature type="compositionally biased region" description="Pro residues" evidence="11">
    <location>
        <begin position="89"/>
        <end position="98"/>
    </location>
</feature>
<feature type="transmembrane region" description="Helical" evidence="10">
    <location>
        <begin position="152"/>
        <end position="170"/>
    </location>
</feature>
<name>A0A1B2J6A9_PICPA</name>
<comment type="function">
    <text evidence="10">Vacuolar effluxer which mediate the efflux of amino acids resulting from autophagic degradation. The release of autophagic amino acids allows the maintenance of protein synthesis and viability during nitrogen starvation.</text>
</comment>
<dbReference type="GO" id="GO:0005774">
    <property type="term" value="C:vacuolar membrane"/>
    <property type="evidence" value="ECO:0007669"/>
    <property type="project" value="UniProtKB-SubCell"/>
</dbReference>
<dbReference type="PANTHER" id="PTHR23519:SF1">
    <property type="entry name" value="AUTOPHAGY-RELATED PROTEIN 22"/>
    <property type="match status" value="1"/>
</dbReference>
<organism evidence="12 13">
    <name type="scientific">Komagataella pastoris</name>
    <name type="common">Yeast</name>
    <name type="synonym">Pichia pastoris</name>
    <dbReference type="NCBI Taxonomy" id="4922"/>
    <lineage>
        <taxon>Eukaryota</taxon>
        <taxon>Fungi</taxon>
        <taxon>Dikarya</taxon>
        <taxon>Ascomycota</taxon>
        <taxon>Saccharomycotina</taxon>
        <taxon>Pichiomycetes</taxon>
        <taxon>Pichiales</taxon>
        <taxon>Pichiaceae</taxon>
        <taxon>Komagataella</taxon>
    </lineage>
</organism>
<proteinExistence type="inferred from homology"/>
<dbReference type="InterPro" id="IPR044738">
    <property type="entry name" value="Atg22"/>
</dbReference>
<comment type="similarity">
    <text evidence="2 10">Belongs to the ATG22 family.</text>
</comment>
<dbReference type="GO" id="GO:0006914">
    <property type="term" value="P:autophagy"/>
    <property type="evidence" value="ECO:0007669"/>
    <property type="project" value="UniProtKB-KW"/>
</dbReference>
<dbReference type="CDD" id="cd17483">
    <property type="entry name" value="MFS_Atg22_like"/>
    <property type="match status" value="1"/>
</dbReference>
<feature type="transmembrane region" description="Helical" evidence="10">
    <location>
        <begin position="383"/>
        <end position="405"/>
    </location>
</feature>
<evidence type="ECO:0000313" key="13">
    <source>
        <dbReference type="Proteomes" id="UP000094565"/>
    </source>
</evidence>
<keyword evidence="8 10" id="KW-0072">Autophagy</keyword>
<evidence type="ECO:0000256" key="9">
    <source>
        <dbReference type="ARBA" id="ARBA00023136"/>
    </source>
</evidence>
<keyword evidence="4 10" id="KW-0926">Vacuole</keyword>
<feature type="region of interest" description="Disordered" evidence="11">
    <location>
        <begin position="1"/>
        <end position="28"/>
    </location>
</feature>
<comment type="subcellular location">
    <subcellularLocation>
        <location evidence="1 10">Vacuole membrane</location>
        <topology evidence="1 10">Multi-pass membrane protein</topology>
    </subcellularLocation>
</comment>
<evidence type="ECO:0000256" key="2">
    <source>
        <dbReference type="ARBA" id="ARBA00006978"/>
    </source>
</evidence>
<keyword evidence="7 10" id="KW-1133">Transmembrane helix</keyword>
<dbReference type="PANTHER" id="PTHR23519">
    <property type="entry name" value="AUTOPHAGY-RELATED PROTEIN 22"/>
    <property type="match status" value="1"/>
</dbReference>
<dbReference type="InterPro" id="IPR024671">
    <property type="entry name" value="Atg22-like"/>
</dbReference>
<dbReference type="Gene3D" id="1.20.1250.20">
    <property type="entry name" value="MFS general substrate transporter like domains"/>
    <property type="match status" value="1"/>
</dbReference>
<evidence type="ECO:0000256" key="6">
    <source>
        <dbReference type="ARBA" id="ARBA00022970"/>
    </source>
</evidence>
<dbReference type="GO" id="GO:0032974">
    <property type="term" value="P:amino acid transmembrane export from vacuole"/>
    <property type="evidence" value="ECO:0007669"/>
    <property type="project" value="InterPro"/>
</dbReference>
<feature type="transmembrane region" description="Helical" evidence="10">
    <location>
        <begin position="120"/>
        <end position="140"/>
    </location>
</feature>
<feature type="transmembrane region" description="Helical" evidence="10">
    <location>
        <begin position="278"/>
        <end position="298"/>
    </location>
</feature>
<gene>
    <name evidence="12" type="primary">ATG22</name>
    <name evidence="12" type="ORF">ATY40_BA7501183</name>
</gene>
<comment type="caution">
    <text evidence="10">Lacks conserved residue(s) required for the propagation of feature annotation.</text>
</comment>
<feature type="transmembrane region" description="Helical" evidence="10">
    <location>
        <begin position="237"/>
        <end position="257"/>
    </location>
</feature>
<feature type="transmembrane region" description="Helical" evidence="10">
    <location>
        <begin position="417"/>
        <end position="436"/>
    </location>
</feature>
<protein>
    <recommendedName>
        <fullName evidence="10">Autophagy-related protein</fullName>
    </recommendedName>
</protein>
<evidence type="ECO:0000256" key="11">
    <source>
        <dbReference type="SAM" id="MobiDB-lite"/>
    </source>
</evidence>
<dbReference type="Pfam" id="PF11700">
    <property type="entry name" value="ATG22"/>
    <property type="match status" value="1"/>
</dbReference>
<feature type="transmembrane region" description="Helical" evidence="10">
    <location>
        <begin position="513"/>
        <end position="532"/>
    </location>
</feature>
<sequence length="553" mass="61322">MLLQSDQELLYREPEPETDCSLLERPEEQPDTSKREIFGWCLYSWSSEPFIVSVVGTYVPLLLEQLARDNGVLNSDRTTPCNPKKNPATPEPLPPQQPSPDSTCVLPLFNGHYYVDTSSFALYTFSLSVLVQTLLVISLSGAADRGSHRKQILIIMGLLGSLFTIAYLFINDSQYYTASTLAVLANSCYGVANVCGNAFLPLLTKFHPELKKISKNDRNYIDKKGLISSKISGKGAATGYVSALIMQLLTMSMIIHLRKKKPHEIHAESEDTIWPIQVAISMVGIWWFVFQLPLKWLLQSRPGPPLEFHLHGTSTIINHLHIIRSYTIFGWSTLKHALNQTKDLKDISIFLLGWFIISDSLTTINSAAILFARSQLEMSTLALSVIGILTMVSAILGATLIPNVIQPKFNISTKDMLLYIIIWAALIPCWGILGFFTDKIGLRSPIEMYGLSAWYGFALGGLATVSRSLYGLLIPPGQESIFYSVFSVTDKGSSILGPLIVGLIIDKTHNIRYCFYFLFGLLILALPIMNALDVSRGMDEANDLAEESGTIAV</sequence>